<evidence type="ECO:0000313" key="3">
    <source>
        <dbReference type="Proteomes" id="UP000030687"/>
    </source>
</evidence>
<dbReference type="Proteomes" id="UP000030687">
    <property type="component" value="Unassembled WGS sequence"/>
</dbReference>
<gene>
    <name evidence="2" type="ORF">CICLE_v10017780mg</name>
</gene>
<feature type="non-terminal residue" evidence="2">
    <location>
        <position position="1"/>
    </location>
</feature>
<name>V4UI79_CITCL</name>
<keyword evidence="1" id="KW-0812">Transmembrane</keyword>
<dbReference type="KEGG" id="cic:CICLE_v10017780mg"/>
<keyword evidence="1" id="KW-0472">Membrane</keyword>
<organism evidence="2 3">
    <name type="scientific">Citrus clementina</name>
    <name type="common">Clementine</name>
    <name type="synonym">Citrus deliciosa x Citrus sinensis</name>
    <dbReference type="NCBI Taxonomy" id="85681"/>
    <lineage>
        <taxon>Eukaryota</taxon>
        <taxon>Viridiplantae</taxon>
        <taxon>Streptophyta</taxon>
        <taxon>Embryophyta</taxon>
        <taxon>Tracheophyta</taxon>
        <taxon>Spermatophyta</taxon>
        <taxon>Magnoliopsida</taxon>
        <taxon>eudicotyledons</taxon>
        <taxon>Gunneridae</taxon>
        <taxon>Pentapetalae</taxon>
        <taxon>rosids</taxon>
        <taxon>malvids</taxon>
        <taxon>Sapindales</taxon>
        <taxon>Rutaceae</taxon>
        <taxon>Aurantioideae</taxon>
        <taxon>Citrus</taxon>
    </lineage>
</organism>
<keyword evidence="1" id="KW-1133">Transmembrane helix</keyword>
<dbReference type="EMBL" id="KI536312">
    <property type="protein sequence ID" value="ESR62016.1"/>
    <property type="molecule type" value="Genomic_DNA"/>
</dbReference>
<reference evidence="2 3" key="1">
    <citation type="submission" date="2013-10" db="EMBL/GenBank/DDBJ databases">
        <authorList>
            <consortium name="International Citrus Genome Consortium"/>
            <person name="Jenkins J."/>
            <person name="Schmutz J."/>
            <person name="Prochnik S."/>
            <person name="Rokhsar D."/>
            <person name="Gmitter F."/>
            <person name="Ollitrault P."/>
            <person name="Machado M."/>
            <person name="Talon M."/>
            <person name="Wincker P."/>
            <person name="Jaillon O."/>
            <person name="Morgante M."/>
        </authorList>
    </citation>
    <scope>NUCLEOTIDE SEQUENCE</scope>
    <source>
        <strain evidence="3">cv. Clemenules</strain>
    </source>
</reference>
<dbReference type="AlphaFoldDB" id="V4UI79"/>
<dbReference type="Gramene" id="ESR62016">
    <property type="protein sequence ID" value="ESR62016"/>
    <property type="gene ID" value="CICLE_v10017780mg"/>
</dbReference>
<dbReference type="InParanoid" id="V4UI79"/>
<sequence length="72" mass="8189">GYGGGDIIPLMLFSLLLGFGCFYLGRARGRQDIRTNPQVFGVPTPPPELKNENIVWQQRKSVRKLELNLRVF</sequence>
<evidence type="ECO:0000313" key="2">
    <source>
        <dbReference type="EMBL" id="ESR62016.1"/>
    </source>
</evidence>
<evidence type="ECO:0000256" key="1">
    <source>
        <dbReference type="SAM" id="Phobius"/>
    </source>
</evidence>
<keyword evidence="3" id="KW-1185">Reference proteome</keyword>
<protein>
    <submittedName>
        <fullName evidence="2">Uncharacterized protein</fullName>
    </submittedName>
</protein>
<feature type="transmembrane region" description="Helical" evidence="1">
    <location>
        <begin position="6"/>
        <end position="25"/>
    </location>
</feature>
<proteinExistence type="predicted"/>
<accession>V4UI79</accession>